<accession>A0A2P2GV64</accession>
<gene>
    <name evidence="2" type="ORF">VO63_06695</name>
</gene>
<evidence type="ECO:0000313" key="2">
    <source>
        <dbReference type="EMBL" id="KKZ74779.1"/>
    </source>
</evidence>
<organism evidence="2 3">
    <name type="scientific">Streptomyces showdoensis</name>
    <dbReference type="NCBI Taxonomy" id="68268"/>
    <lineage>
        <taxon>Bacteria</taxon>
        <taxon>Bacillati</taxon>
        <taxon>Actinomycetota</taxon>
        <taxon>Actinomycetes</taxon>
        <taxon>Kitasatosporales</taxon>
        <taxon>Streptomycetaceae</taxon>
        <taxon>Streptomyces</taxon>
    </lineage>
</organism>
<feature type="chain" id="PRO_5038579741" description="Secreted protein" evidence="1">
    <location>
        <begin position="16"/>
        <end position="73"/>
    </location>
</feature>
<dbReference type="AlphaFoldDB" id="A0A2P2GV64"/>
<keyword evidence="1" id="KW-0732">Signal</keyword>
<keyword evidence="3" id="KW-1185">Reference proteome</keyword>
<name>A0A2P2GV64_STREW</name>
<dbReference type="EMBL" id="LAQS01000007">
    <property type="protein sequence ID" value="KKZ74779.1"/>
    <property type="molecule type" value="Genomic_DNA"/>
</dbReference>
<evidence type="ECO:0008006" key="4">
    <source>
        <dbReference type="Google" id="ProtNLM"/>
    </source>
</evidence>
<evidence type="ECO:0000313" key="3">
    <source>
        <dbReference type="Proteomes" id="UP000265325"/>
    </source>
</evidence>
<comment type="caution">
    <text evidence="2">The sequence shown here is derived from an EMBL/GenBank/DDBJ whole genome shotgun (WGS) entry which is preliminary data.</text>
</comment>
<proteinExistence type="predicted"/>
<dbReference type="Proteomes" id="UP000265325">
    <property type="component" value="Unassembled WGS sequence"/>
</dbReference>
<protein>
    <recommendedName>
        <fullName evidence="4">Secreted protein</fullName>
    </recommendedName>
</protein>
<feature type="signal peptide" evidence="1">
    <location>
        <begin position="1"/>
        <end position="15"/>
    </location>
</feature>
<sequence length="73" mass="6911">MAAVLLAAGAAPAAAGGSLVTVIDNSHADSVLEVDRSANLQHGGSGVVGSDQDGSAVDAIQALMGSVGAGHED</sequence>
<evidence type="ECO:0000256" key="1">
    <source>
        <dbReference type="SAM" id="SignalP"/>
    </source>
</evidence>
<reference evidence="2 3" key="1">
    <citation type="submission" date="2015-05" db="EMBL/GenBank/DDBJ databases">
        <title>Draft Genome assembly of Streptomyces showdoensis.</title>
        <authorList>
            <person name="Thapa K.K."/>
            <person name="Metsa-Ketela M."/>
        </authorList>
    </citation>
    <scope>NUCLEOTIDE SEQUENCE [LARGE SCALE GENOMIC DNA]</scope>
    <source>
        <strain evidence="2 3">ATCC 15227</strain>
    </source>
</reference>